<keyword evidence="4 8" id="KW-1133">Transmembrane helix</keyword>
<organism evidence="10 11">
    <name type="scientific">Diatrype stigma</name>
    <dbReference type="NCBI Taxonomy" id="117547"/>
    <lineage>
        <taxon>Eukaryota</taxon>
        <taxon>Fungi</taxon>
        <taxon>Dikarya</taxon>
        <taxon>Ascomycota</taxon>
        <taxon>Pezizomycotina</taxon>
        <taxon>Sordariomycetes</taxon>
        <taxon>Xylariomycetidae</taxon>
        <taxon>Xylariales</taxon>
        <taxon>Diatrypaceae</taxon>
        <taxon>Diatrype</taxon>
    </lineage>
</organism>
<evidence type="ECO:0000256" key="6">
    <source>
        <dbReference type="ARBA" id="ARBA00023180"/>
    </source>
</evidence>
<name>A0AAN9UVJ4_9PEZI</name>
<evidence type="ECO:0000313" key="10">
    <source>
        <dbReference type="EMBL" id="KAK7755008.1"/>
    </source>
</evidence>
<keyword evidence="5 8" id="KW-0472">Membrane</keyword>
<reference evidence="10 11" key="1">
    <citation type="submission" date="2024-02" db="EMBL/GenBank/DDBJ databases">
        <title>De novo assembly and annotation of 12 fungi associated with fruit tree decline syndrome in Ontario, Canada.</title>
        <authorList>
            <person name="Sulman M."/>
            <person name="Ellouze W."/>
            <person name="Ilyukhin E."/>
        </authorList>
    </citation>
    <scope>NUCLEOTIDE SEQUENCE [LARGE SCALE GENOMIC DNA]</scope>
    <source>
        <strain evidence="10 11">M11/M66-122</strain>
    </source>
</reference>
<evidence type="ECO:0000256" key="5">
    <source>
        <dbReference type="ARBA" id="ARBA00023136"/>
    </source>
</evidence>
<dbReference type="Gene3D" id="1.20.1720.10">
    <property type="entry name" value="Multidrug resistance protein D"/>
    <property type="match status" value="1"/>
</dbReference>
<dbReference type="EMBL" id="JAKJXP020000016">
    <property type="protein sequence ID" value="KAK7755008.1"/>
    <property type="molecule type" value="Genomic_DNA"/>
</dbReference>
<dbReference type="PANTHER" id="PTHR23501">
    <property type="entry name" value="MAJOR FACILITATOR SUPERFAMILY"/>
    <property type="match status" value="1"/>
</dbReference>
<comment type="caution">
    <text evidence="10">The sequence shown here is derived from an EMBL/GenBank/DDBJ whole genome shotgun (WGS) entry which is preliminary data.</text>
</comment>
<evidence type="ECO:0000259" key="9">
    <source>
        <dbReference type="PROSITE" id="PS50850"/>
    </source>
</evidence>
<dbReference type="InterPro" id="IPR020846">
    <property type="entry name" value="MFS_dom"/>
</dbReference>
<keyword evidence="6" id="KW-0325">Glycoprotein</keyword>
<dbReference type="GO" id="GO:0005886">
    <property type="term" value="C:plasma membrane"/>
    <property type="evidence" value="ECO:0007669"/>
    <property type="project" value="TreeGrafter"/>
</dbReference>
<keyword evidence="2" id="KW-0813">Transport</keyword>
<proteinExistence type="predicted"/>
<evidence type="ECO:0000256" key="8">
    <source>
        <dbReference type="SAM" id="Phobius"/>
    </source>
</evidence>
<sequence length="216" mass="22874">MASSPINSDDPEAVEVAQASEVKPGPEPEPEPEPVARNPLDRDGVLADSDVMFDQGSKRGFLFWTIMASLTITGLMSALEGTIITSVLPTITEDLRGGSLYFWVPNAFFLSFISTLPFFAQISDIFGRRWPFIAAVALFTVGSGICGGSSTMRMLVAGRTVQGIGGGGIQLLTETIITDLVPLRERGFFIALTMVAATIGAAIGPFIAGLIAERSS</sequence>
<dbReference type="InterPro" id="IPR036259">
    <property type="entry name" value="MFS_trans_sf"/>
</dbReference>
<keyword evidence="3 8" id="KW-0812">Transmembrane</keyword>
<accession>A0AAN9UVJ4</accession>
<dbReference type="InterPro" id="IPR011701">
    <property type="entry name" value="MFS"/>
</dbReference>
<protein>
    <recommendedName>
        <fullName evidence="9">Major facilitator superfamily (MFS) profile domain-containing protein</fullName>
    </recommendedName>
</protein>
<evidence type="ECO:0000256" key="2">
    <source>
        <dbReference type="ARBA" id="ARBA00022448"/>
    </source>
</evidence>
<keyword evidence="11" id="KW-1185">Reference proteome</keyword>
<dbReference type="GO" id="GO:0022857">
    <property type="term" value="F:transmembrane transporter activity"/>
    <property type="evidence" value="ECO:0007669"/>
    <property type="project" value="InterPro"/>
</dbReference>
<feature type="transmembrane region" description="Helical" evidence="8">
    <location>
        <begin position="132"/>
        <end position="152"/>
    </location>
</feature>
<feature type="transmembrane region" description="Helical" evidence="8">
    <location>
        <begin position="100"/>
        <end position="120"/>
    </location>
</feature>
<evidence type="ECO:0000256" key="1">
    <source>
        <dbReference type="ARBA" id="ARBA00004141"/>
    </source>
</evidence>
<gene>
    <name evidence="10" type="ORF">SLS62_003092</name>
</gene>
<dbReference type="Proteomes" id="UP001320420">
    <property type="component" value="Unassembled WGS sequence"/>
</dbReference>
<dbReference type="SUPFAM" id="SSF103473">
    <property type="entry name" value="MFS general substrate transporter"/>
    <property type="match status" value="1"/>
</dbReference>
<evidence type="ECO:0000256" key="4">
    <source>
        <dbReference type="ARBA" id="ARBA00022989"/>
    </source>
</evidence>
<evidence type="ECO:0000313" key="11">
    <source>
        <dbReference type="Proteomes" id="UP001320420"/>
    </source>
</evidence>
<feature type="transmembrane region" description="Helical" evidence="8">
    <location>
        <begin position="61"/>
        <end position="88"/>
    </location>
</feature>
<dbReference type="PROSITE" id="PS50850">
    <property type="entry name" value="MFS"/>
    <property type="match status" value="1"/>
</dbReference>
<dbReference type="PANTHER" id="PTHR23501:SF187">
    <property type="entry name" value="MAJOR FACILITATOR SUPERFAMILY (MFS) PROFILE DOMAIN-CONTAINING PROTEIN"/>
    <property type="match status" value="1"/>
</dbReference>
<dbReference type="Pfam" id="PF07690">
    <property type="entry name" value="MFS_1"/>
    <property type="match status" value="1"/>
</dbReference>
<comment type="subcellular location">
    <subcellularLocation>
        <location evidence="1">Membrane</location>
        <topology evidence="1">Multi-pass membrane protein</topology>
    </subcellularLocation>
</comment>
<dbReference type="AlphaFoldDB" id="A0AAN9UVJ4"/>
<evidence type="ECO:0000256" key="3">
    <source>
        <dbReference type="ARBA" id="ARBA00022692"/>
    </source>
</evidence>
<feature type="domain" description="Major facilitator superfamily (MFS) profile" evidence="9">
    <location>
        <begin position="66"/>
        <end position="216"/>
    </location>
</feature>
<feature type="transmembrane region" description="Helical" evidence="8">
    <location>
        <begin position="188"/>
        <end position="212"/>
    </location>
</feature>
<feature type="region of interest" description="Disordered" evidence="7">
    <location>
        <begin position="1"/>
        <end position="40"/>
    </location>
</feature>
<evidence type="ECO:0000256" key="7">
    <source>
        <dbReference type="SAM" id="MobiDB-lite"/>
    </source>
</evidence>